<dbReference type="SUPFAM" id="SSF103025">
    <property type="entry name" value="Folate-binding domain"/>
    <property type="match status" value="1"/>
</dbReference>
<dbReference type="RefSeq" id="WP_070985684.1">
    <property type="nucleotide sequence ID" value="NZ_MKJU01000026.1"/>
</dbReference>
<dbReference type="InterPro" id="IPR027266">
    <property type="entry name" value="TrmE/GcvT-like"/>
</dbReference>
<comment type="caution">
    <text evidence="1">The sequence shown here is derived from an EMBL/GenBank/DDBJ whole genome shotgun (WGS) entry which is preliminary data.</text>
</comment>
<dbReference type="Gene3D" id="3.30.70.1400">
    <property type="entry name" value="Aminomethyltransferase beta-barrel domains"/>
    <property type="match status" value="1"/>
</dbReference>
<evidence type="ECO:0000313" key="1">
    <source>
        <dbReference type="EMBL" id="OHU90320.1"/>
    </source>
</evidence>
<dbReference type="Gene3D" id="3.30.1360.120">
    <property type="entry name" value="Probable tRNA modification gtpase trme, domain 1"/>
    <property type="match status" value="1"/>
</dbReference>
<dbReference type="EMBL" id="MKJU01000026">
    <property type="protein sequence ID" value="OHU90320.1"/>
    <property type="molecule type" value="Genomic_DNA"/>
</dbReference>
<accession>A0A1S1MWR4</accession>
<dbReference type="STRING" id="1859457.BET10_13055"/>
<dbReference type="OrthoDB" id="6308140at2"/>
<evidence type="ECO:0008006" key="3">
    <source>
        <dbReference type="Google" id="ProtNLM"/>
    </source>
</evidence>
<protein>
    <recommendedName>
        <fullName evidence="3">Aminomethyltransferase folate-binding domain-containing protein</fullName>
    </recommendedName>
</protein>
<dbReference type="AlphaFoldDB" id="A0A1S1MWR4"/>
<evidence type="ECO:0000313" key="2">
    <source>
        <dbReference type="Proteomes" id="UP000179786"/>
    </source>
</evidence>
<reference evidence="1 2" key="1">
    <citation type="submission" date="2016-09" db="EMBL/GenBank/DDBJ databases">
        <title>Pseudoalteromonas amylolytica sp. nov., isolated from the surface seawater.</title>
        <authorList>
            <person name="Wu Y.-H."/>
            <person name="Cheng H."/>
            <person name="Jin X.-B."/>
            <person name="Wang C.-S."/>
            <person name="Xu X.-W."/>
        </authorList>
    </citation>
    <scope>NUCLEOTIDE SEQUENCE [LARGE SCALE GENOMIC DNA]</scope>
    <source>
        <strain evidence="1 2">JW1</strain>
    </source>
</reference>
<gene>
    <name evidence="1" type="ORF">BET10_13055</name>
</gene>
<dbReference type="Proteomes" id="UP000179786">
    <property type="component" value="Unassembled WGS sequence"/>
</dbReference>
<organism evidence="1 2">
    <name type="scientific">Pseudoalteromonas amylolytica</name>
    <dbReference type="NCBI Taxonomy" id="1859457"/>
    <lineage>
        <taxon>Bacteria</taxon>
        <taxon>Pseudomonadati</taxon>
        <taxon>Pseudomonadota</taxon>
        <taxon>Gammaproteobacteria</taxon>
        <taxon>Alteromonadales</taxon>
        <taxon>Pseudoalteromonadaceae</taxon>
        <taxon>Pseudoalteromonas</taxon>
    </lineage>
</organism>
<name>A0A1S1MWR4_9GAMM</name>
<keyword evidence="2" id="KW-1185">Reference proteome</keyword>
<proteinExistence type="predicted"/>
<sequence>MTFAPTMFAKHRQGCTPAVNSMAMTQDLTVLDFSGFEATPFLNQQMGLNLNKLMAPGLGIQGKLDGGQSYCVYYFSETAYRFVVESSAVAILEQFVAAHVEDYDIELVVRDDLAITTVSGQQAFETLVNSFELTPGLRLSDEQVCYGRQSGEVFVTSLLEQGEQRYQLIAQLPTLNKWQATLQAQGFDLN</sequence>